<keyword evidence="1" id="KW-0805">Transcription regulation</keyword>
<dbReference type="RefSeq" id="WP_120106967.1">
    <property type="nucleotide sequence ID" value="NZ_RAHJ01000011.1"/>
</dbReference>
<evidence type="ECO:0000256" key="2">
    <source>
        <dbReference type="ARBA" id="ARBA00023125"/>
    </source>
</evidence>
<dbReference type="SUPFAM" id="SSF51306">
    <property type="entry name" value="LexA/Signal peptidase"/>
    <property type="match status" value="1"/>
</dbReference>
<dbReference type="PANTHER" id="PTHR40661">
    <property type="match status" value="1"/>
</dbReference>
<dbReference type="PANTHER" id="PTHR40661:SF3">
    <property type="entry name" value="FELS-1 PROPHAGE TRANSCRIPTIONAL REGULATOR"/>
    <property type="match status" value="1"/>
</dbReference>
<comment type="caution">
    <text evidence="5">The sequence shown here is derived from an EMBL/GenBank/DDBJ whole genome shotgun (WGS) entry which is preliminary data.</text>
</comment>
<dbReference type="Pfam" id="PF00717">
    <property type="entry name" value="Peptidase_S24"/>
    <property type="match status" value="1"/>
</dbReference>
<evidence type="ECO:0000259" key="4">
    <source>
        <dbReference type="Pfam" id="PF00717"/>
    </source>
</evidence>
<evidence type="ECO:0000313" key="6">
    <source>
        <dbReference type="Proteomes" id="UP000284322"/>
    </source>
</evidence>
<dbReference type="OrthoDB" id="528805at2"/>
<keyword evidence="6" id="KW-1185">Reference proteome</keyword>
<dbReference type="Proteomes" id="UP000284322">
    <property type="component" value="Unassembled WGS sequence"/>
</dbReference>
<evidence type="ECO:0000256" key="1">
    <source>
        <dbReference type="ARBA" id="ARBA00023015"/>
    </source>
</evidence>
<keyword evidence="3" id="KW-0804">Transcription</keyword>
<feature type="domain" description="Peptidase S24/S26A/S26B/S26C" evidence="4">
    <location>
        <begin position="96"/>
        <end position="211"/>
    </location>
</feature>
<protein>
    <submittedName>
        <fullName evidence="5">S24 family peptidase</fullName>
    </submittedName>
</protein>
<proteinExistence type="predicted"/>
<evidence type="ECO:0000256" key="3">
    <source>
        <dbReference type="ARBA" id="ARBA00023163"/>
    </source>
</evidence>
<gene>
    <name evidence="5" type="ORF">D6858_02755</name>
</gene>
<dbReference type="EMBL" id="RAHJ01000011">
    <property type="protein sequence ID" value="RJX69843.1"/>
    <property type="molecule type" value="Genomic_DNA"/>
</dbReference>
<accession>A0A419R4K5</accession>
<organism evidence="5 6">
    <name type="scientific">Tsuneonella suprasediminis</name>
    <dbReference type="NCBI Taxonomy" id="2306996"/>
    <lineage>
        <taxon>Bacteria</taxon>
        <taxon>Pseudomonadati</taxon>
        <taxon>Pseudomonadota</taxon>
        <taxon>Alphaproteobacteria</taxon>
        <taxon>Sphingomonadales</taxon>
        <taxon>Erythrobacteraceae</taxon>
        <taxon>Tsuneonella</taxon>
    </lineage>
</organism>
<reference evidence="5 6" key="1">
    <citation type="submission" date="2018-09" db="EMBL/GenBank/DDBJ databases">
        <title>Altererythrobacter sp.Ery1 and Ery12, the genome sequencing of novel strains in genus Alterythrobacter.</title>
        <authorList>
            <person name="Cheng H."/>
            <person name="Wu Y.-H."/>
            <person name="Fang C."/>
            <person name="Xu X.-W."/>
        </authorList>
    </citation>
    <scope>NUCLEOTIDE SEQUENCE [LARGE SCALE GENOMIC DNA]</scope>
    <source>
        <strain evidence="5 6">Ery12</strain>
    </source>
</reference>
<name>A0A419R4K5_9SPHN</name>
<dbReference type="Gene3D" id="2.10.109.10">
    <property type="entry name" value="Umud Fragment, subunit A"/>
    <property type="match status" value="1"/>
</dbReference>
<keyword evidence="2" id="KW-0238">DNA-binding</keyword>
<evidence type="ECO:0000313" key="5">
    <source>
        <dbReference type="EMBL" id="RJX69843.1"/>
    </source>
</evidence>
<dbReference type="CDD" id="cd06529">
    <property type="entry name" value="S24_LexA-like"/>
    <property type="match status" value="1"/>
</dbReference>
<sequence length="217" mass="23967">MSEYPNHDARQRLLDLATDRGVSLAGLSDMIGRNSSYLQQFIRKGSPRKLEEGDRRALAEFFGVAESELGGMEEKYHTAPTSRSNWVEVPRLPVAAAAGSGAVASGEQPFDSFRFSRRWLREHGLERAQLSAITVMGDSMEPLLNDGDEILVDTAQRTLRDGIHVVRVGDALMVKRLAAAGPDRVVLLSQNYAYPPQEFALCDIEIVGRVVWKGGRL</sequence>
<dbReference type="InterPro" id="IPR015927">
    <property type="entry name" value="Peptidase_S24_S26A/B/C"/>
</dbReference>
<dbReference type="AlphaFoldDB" id="A0A419R4K5"/>
<dbReference type="InterPro" id="IPR036286">
    <property type="entry name" value="LexA/Signal_pep-like_sf"/>
</dbReference>
<dbReference type="InterPro" id="IPR039418">
    <property type="entry name" value="LexA-like"/>
</dbReference>
<dbReference type="GO" id="GO:0003677">
    <property type="term" value="F:DNA binding"/>
    <property type="evidence" value="ECO:0007669"/>
    <property type="project" value="UniProtKB-KW"/>
</dbReference>